<dbReference type="RefSeq" id="WP_268058133.1">
    <property type="nucleotide sequence ID" value="NZ_JAPOHA010000006.1"/>
</dbReference>
<dbReference type="EMBL" id="JAPOHA010000006">
    <property type="protein sequence ID" value="MCY1714085.1"/>
    <property type="molecule type" value="Genomic_DNA"/>
</dbReference>
<sequence length="242" mass="27881">MHVTAFDWHDFAGLYRHEPERPFGSCILMKKENQIDCQFVDRTQLQFPSSAKTLSQEIQSNLPLQLALMESTIFTNSSAEIAFSGGIGTEEFKHMASVLVKCYRFVSFYLRDGELYKIRGGNVLPYAKKVYRQLFLSGKLHPCILYFGSRADRLTDPDSSLALFEVHETEYKGSKISSDVVEFASLLKKRSEIFDNVTSIPFYGYSFEEWSHNDTIHSILSQFPRSFYIEENGTRSYGFYLL</sequence>
<dbReference type="Proteomes" id="UP001082703">
    <property type="component" value="Unassembled WGS sequence"/>
</dbReference>
<gene>
    <name evidence="1" type="ORF">OUY18_07455</name>
</gene>
<protein>
    <submittedName>
        <fullName evidence="1">Uncharacterized protein</fullName>
    </submittedName>
</protein>
<comment type="caution">
    <text evidence="1">The sequence shown here is derived from an EMBL/GenBank/DDBJ whole genome shotgun (WGS) entry which is preliminary data.</text>
</comment>
<name>A0ABT4BUS9_9FIRM</name>
<evidence type="ECO:0000313" key="1">
    <source>
        <dbReference type="EMBL" id="MCY1714085.1"/>
    </source>
</evidence>
<proteinExistence type="predicted"/>
<evidence type="ECO:0000313" key="2">
    <source>
        <dbReference type="Proteomes" id="UP001082703"/>
    </source>
</evidence>
<organism evidence="1 2">
    <name type="scientific">Caproiciproducens galactitolivorans</name>
    <dbReference type="NCBI Taxonomy" id="642589"/>
    <lineage>
        <taxon>Bacteria</taxon>
        <taxon>Bacillati</taxon>
        <taxon>Bacillota</taxon>
        <taxon>Clostridia</taxon>
        <taxon>Eubacteriales</taxon>
        <taxon>Acutalibacteraceae</taxon>
        <taxon>Caproiciproducens</taxon>
    </lineage>
</organism>
<reference evidence="1 2" key="1">
    <citation type="submission" date="2022-11" db="EMBL/GenBank/DDBJ databases">
        <authorList>
            <person name="Caiyu Z."/>
        </authorList>
    </citation>
    <scope>NUCLEOTIDE SEQUENCE [LARGE SCALE GENOMIC DNA]</scope>
    <source>
        <strain evidence="1 2">YR-4</strain>
    </source>
</reference>
<keyword evidence="2" id="KW-1185">Reference proteome</keyword>
<accession>A0ABT4BUS9</accession>